<evidence type="ECO:0000313" key="2">
    <source>
        <dbReference type="Proteomes" id="UP001246858"/>
    </source>
</evidence>
<proteinExistence type="predicted"/>
<dbReference type="EMBL" id="JAVDTF010000001">
    <property type="protein sequence ID" value="MDR6782060.1"/>
    <property type="molecule type" value="Genomic_DNA"/>
</dbReference>
<gene>
    <name evidence="1" type="ORF">J2X78_000612</name>
</gene>
<sequence>MTFKKINAWFHLWLGIVSGIGVVILGITGCILVFEQEINSLSSPWLHAENNTSSRILPPSVLYRSVEKAFPGREIESVWYKGENRTAHFSIHEMDSTVYVNPYTAQVVAAVPQSDIFQFIKDGHYYFWFPREIGHAITGWTTLVFFLITISGLILWWPKKWTKKTRAQSFTVRWKAKFKRINYDLHNVLGFYSLLLALLIAATALMMSFAWFNNGVNWLAGADTKKPRIKALSDTTKLVKMNLLTTLDKAWHKGVYELAEHNHQEIILHFPEKPSDPIYVCTDMYKGTWRDVYLDQYTMEVLPGSNKRLRDEQLAEWINRSNYGLHVGDFAGMYTKIPYFIVSLICASLPITGFYIWWGKKRKSAKKTKPKVKQLIIS</sequence>
<protein>
    <submittedName>
        <fullName evidence="1">Iron-regulated membrane protein</fullName>
    </submittedName>
</protein>
<evidence type="ECO:0000313" key="1">
    <source>
        <dbReference type="EMBL" id="MDR6782060.1"/>
    </source>
</evidence>
<organism evidence="1 2">
    <name type="scientific">Pedobacter africanus</name>
    <dbReference type="NCBI Taxonomy" id="151894"/>
    <lineage>
        <taxon>Bacteria</taxon>
        <taxon>Pseudomonadati</taxon>
        <taxon>Bacteroidota</taxon>
        <taxon>Sphingobacteriia</taxon>
        <taxon>Sphingobacteriales</taxon>
        <taxon>Sphingobacteriaceae</taxon>
        <taxon>Pedobacter</taxon>
    </lineage>
</organism>
<accession>A0ACC6KS94</accession>
<dbReference type="Proteomes" id="UP001246858">
    <property type="component" value="Unassembled WGS sequence"/>
</dbReference>
<reference evidence="1" key="1">
    <citation type="submission" date="2023-07" db="EMBL/GenBank/DDBJ databases">
        <title>Sorghum-associated microbial communities from plants grown in Nebraska, USA.</title>
        <authorList>
            <person name="Schachtman D."/>
        </authorList>
    </citation>
    <scope>NUCLEOTIDE SEQUENCE</scope>
    <source>
        <strain evidence="1">2697</strain>
    </source>
</reference>
<keyword evidence="2" id="KW-1185">Reference proteome</keyword>
<comment type="caution">
    <text evidence="1">The sequence shown here is derived from an EMBL/GenBank/DDBJ whole genome shotgun (WGS) entry which is preliminary data.</text>
</comment>
<name>A0ACC6KS94_9SPHI</name>